<sequence length="119" mass="13706">MHSNETECSDVVFEHRDRLHNVEFENITLSEEEILGVMMNLDHNKVHGPDNKIAPSSLCNKSLRIDVVPDDWKLANVVPVYKRREKAEIDPGQNGFLPKKSCITQLIEVLDHIGRYLDR</sequence>
<organism evidence="1 2">
    <name type="scientific">Paramuricea clavata</name>
    <name type="common">Red gorgonian</name>
    <name type="synonym">Violescent sea-whip</name>
    <dbReference type="NCBI Taxonomy" id="317549"/>
    <lineage>
        <taxon>Eukaryota</taxon>
        <taxon>Metazoa</taxon>
        <taxon>Cnidaria</taxon>
        <taxon>Anthozoa</taxon>
        <taxon>Octocorallia</taxon>
        <taxon>Malacalcyonacea</taxon>
        <taxon>Plexauridae</taxon>
        <taxon>Paramuricea</taxon>
    </lineage>
</organism>
<dbReference type="OrthoDB" id="1217891at2759"/>
<dbReference type="AlphaFoldDB" id="A0A7D9ENX7"/>
<proteinExistence type="predicted"/>
<name>A0A7D9ENX7_PARCT</name>
<protein>
    <submittedName>
        <fullName evidence="1">Uncharacterized protein</fullName>
    </submittedName>
</protein>
<reference evidence="1" key="1">
    <citation type="submission" date="2020-04" db="EMBL/GenBank/DDBJ databases">
        <authorList>
            <person name="Alioto T."/>
            <person name="Alioto T."/>
            <person name="Gomez Garrido J."/>
        </authorList>
    </citation>
    <scope>NUCLEOTIDE SEQUENCE</scope>
    <source>
        <strain evidence="1">A484AB</strain>
    </source>
</reference>
<dbReference type="EMBL" id="CACRXK020007294">
    <property type="protein sequence ID" value="CAB4011867.1"/>
    <property type="molecule type" value="Genomic_DNA"/>
</dbReference>
<feature type="non-terminal residue" evidence="1">
    <location>
        <position position="1"/>
    </location>
</feature>
<dbReference type="Proteomes" id="UP001152795">
    <property type="component" value="Unassembled WGS sequence"/>
</dbReference>
<evidence type="ECO:0000313" key="2">
    <source>
        <dbReference type="Proteomes" id="UP001152795"/>
    </source>
</evidence>
<comment type="caution">
    <text evidence="1">The sequence shown here is derived from an EMBL/GenBank/DDBJ whole genome shotgun (WGS) entry which is preliminary data.</text>
</comment>
<accession>A0A7D9ENX7</accession>
<gene>
    <name evidence="1" type="ORF">PACLA_8A077387</name>
</gene>
<evidence type="ECO:0000313" key="1">
    <source>
        <dbReference type="EMBL" id="CAB4011867.1"/>
    </source>
</evidence>
<keyword evidence="2" id="KW-1185">Reference proteome</keyword>